<evidence type="ECO:0000313" key="1">
    <source>
        <dbReference type="EMBL" id="STY59073.1"/>
    </source>
</evidence>
<accession>A0A378MS28</accession>
<dbReference type="Proteomes" id="UP000254802">
    <property type="component" value="Unassembled WGS sequence"/>
</dbReference>
<dbReference type="AlphaFoldDB" id="A0A378MS28"/>
<gene>
    <name evidence="1" type="ORF">NCTC10638_00220</name>
</gene>
<name>A0A378MS28_MANHA</name>
<reference evidence="1 2" key="1">
    <citation type="submission" date="2018-06" db="EMBL/GenBank/DDBJ databases">
        <authorList>
            <consortium name="Pathogen Informatics"/>
            <person name="Doyle S."/>
        </authorList>
    </citation>
    <scope>NUCLEOTIDE SEQUENCE [LARGE SCALE GENOMIC DNA]</scope>
    <source>
        <strain evidence="1 2">NCTC10638</strain>
    </source>
</reference>
<evidence type="ECO:0000313" key="2">
    <source>
        <dbReference type="Proteomes" id="UP000254802"/>
    </source>
</evidence>
<protein>
    <submittedName>
        <fullName evidence="1">Uncharacterized protein</fullName>
    </submittedName>
</protein>
<proteinExistence type="predicted"/>
<dbReference type="EMBL" id="UGPN01000002">
    <property type="protein sequence ID" value="STY59073.1"/>
    <property type="molecule type" value="Genomic_DNA"/>
</dbReference>
<sequence>MFFLDNLKQKCTLNIYFPKTGLFLIDELKELFKYSKPENLNLLNENRIFSCIINSLERLKMEKLIKLAREETNKDPIFNGVFFDDNNSPINHNIENYFSDKGYSESTLSEVFVSVVMHTGFNKKSPFCGFKGYELAGAIALFYITKSFKSVDRSYQAHTTSKRLNSLSKRIKANSILSAELCLQASEAVILAQELKFKHREKNLIETAKYLINKTKQNAIIETTEKVTKEVKHLAIKENAQKALKIRHRANNETKEQLLKAYDEYAKNMLENGMVPNKNQFAKDNAEKFGMSECTIRNNWLKGYHPQI</sequence>
<organism evidence="1 2">
    <name type="scientific">Mannheimia haemolytica</name>
    <name type="common">Pasteurella haemolytica</name>
    <dbReference type="NCBI Taxonomy" id="75985"/>
    <lineage>
        <taxon>Bacteria</taxon>
        <taxon>Pseudomonadati</taxon>
        <taxon>Pseudomonadota</taxon>
        <taxon>Gammaproteobacteria</taxon>
        <taxon>Pasteurellales</taxon>
        <taxon>Pasteurellaceae</taxon>
        <taxon>Mannheimia</taxon>
    </lineage>
</organism>